<dbReference type="InterPro" id="IPR006592">
    <property type="entry name" value="RNA_pol_N"/>
</dbReference>
<feature type="domain" description="RNA polymerase N-terminal" evidence="9">
    <location>
        <begin position="149"/>
        <end position="255"/>
    </location>
</feature>
<reference evidence="10" key="1">
    <citation type="submission" date="2022-12" db="EMBL/GenBank/DDBJ databases">
        <title>Draft genome assemblies for two species of Escallonia (Escalloniales).</title>
        <authorList>
            <person name="Chanderbali A."/>
            <person name="Dervinis C."/>
            <person name="Anghel I."/>
            <person name="Soltis D."/>
            <person name="Soltis P."/>
            <person name="Zapata F."/>
        </authorList>
    </citation>
    <scope>NUCLEOTIDE SEQUENCE</scope>
    <source>
        <strain evidence="10">UCBG92.1500</strain>
        <tissue evidence="10">Leaf</tissue>
    </source>
</reference>
<dbReference type="EMBL" id="JAVXUO010000410">
    <property type="protein sequence ID" value="KAK2992403.1"/>
    <property type="molecule type" value="Genomic_DNA"/>
</dbReference>
<dbReference type="AlphaFoldDB" id="A0AA88RM03"/>
<organism evidence="10 11">
    <name type="scientific">Escallonia rubra</name>
    <dbReference type="NCBI Taxonomy" id="112253"/>
    <lineage>
        <taxon>Eukaryota</taxon>
        <taxon>Viridiplantae</taxon>
        <taxon>Streptophyta</taxon>
        <taxon>Embryophyta</taxon>
        <taxon>Tracheophyta</taxon>
        <taxon>Spermatophyta</taxon>
        <taxon>Magnoliopsida</taxon>
        <taxon>eudicotyledons</taxon>
        <taxon>Gunneridae</taxon>
        <taxon>Pentapetalae</taxon>
        <taxon>asterids</taxon>
        <taxon>campanulids</taxon>
        <taxon>Escalloniales</taxon>
        <taxon>Escalloniaceae</taxon>
        <taxon>Escallonia</taxon>
    </lineage>
</organism>
<dbReference type="GO" id="GO:0003899">
    <property type="term" value="F:DNA-directed RNA polymerase activity"/>
    <property type="evidence" value="ECO:0007669"/>
    <property type="project" value="UniProtKB-EC"/>
</dbReference>
<dbReference type="GO" id="GO:0006351">
    <property type="term" value="P:DNA-templated transcription"/>
    <property type="evidence" value="ECO:0007669"/>
    <property type="project" value="InterPro"/>
</dbReference>
<keyword evidence="4 7" id="KW-0548">Nucleotidyltransferase</keyword>
<name>A0AA88RM03_9ASTE</name>
<feature type="region of interest" description="Disordered" evidence="8">
    <location>
        <begin position="54"/>
        <end position="93"/>
    </location>
</feature>
<feature type="compositionally biased region" description="Polar residues" evidence="8">
    <location>
        <begin position="54"/>
        <end position="65"/>
    </location>
</feature>
<gene>
    <name evidence="10" type="ORF">RJ640_027851</name>
</gene>
<evidence type="ECO:0000256" key="7">
    <source>
        <dbReference type="RuleBase" id="RU004279"/>
    </source>
</evidence>
<protein>
    <recommendedName>
        <fullName evidence="7">DNA-directed RNA polymerase subunit</fullName>
        <ecNumber evidence="7">2.7.7.6</ecNumber>
    </recommendedName>
</protein>
<comment type="caution">
    <text evidence="10">The sequence shown here is derived from an EMBL/GenBank/DDBJ whole genome shotgun (WGS) entry which is preliminary data.</text>
</comment>
<evidence type="ECO:0000313" key="10">
    <source>
        <dbReference type="EMBL" id="KAK2992403.1"/>
    </source>
</evidence>
<evidence type="ECO:0000256" key="1">
    <source>
        <dbReference type="ARBA" id="ARBA00004026"/>
    </source>
</evidence>
<dbReference type="InterPro" id="IPR007080">
    <property type="entry name" value="RNA_pol_Rpb1_1"/>
</dbReference>
<evidence type="ECO:0000256" key="6">
    <source>
        <dbReference type="ARBA" id="ARBA00048552"/>
    </source>
</evidence>
<dbReference type="Gene3D" id="2.40.40.20">
    <property type="match status" value="1"/>
</dbReference>
<comment type="similarity">
    <text evidence="7">Belongs to the RNA polymerase beta' chain family.</text>
</comment>
<comment type="catalytic activity">
    <reaction evidence="6 7">
        <text>RNA(n) + a ribonucleoside 5'-triphosphate = RNA(n+1) + diphosphate</text>
        <dbReference type="Rhea" id="RHEA:21248"/>
        <dbReference type="Rhea" id="RHEA-COMP:14527"/>
        <dbReference type="Rhea" id="RHEA-COMP:17342"/>
        <dbReference type="ChEBI" id="CHEBI:33019"/>
        <dbReference type="ChEBI" id="CHEBI:61557"/>
        <dbReference type="ChEBI" id="CHEBI:140395"/>
        <dbReference type="EC" id="2.7.7.6"/>
    </reaction>
</comment>
<dbReference type="EC" id="2.7.7.6" evidence="7"/>
<feature type="compositionally biased region" description="Basic and acidic residues" evidence="8">
    <location>
        <begin position="67"/>
        <end position="79"/>
    </location>
</feature>
<evidence type="ECO:0000259" key="9">
    <source>
        <dbReference type="SMART" id="SM00663"/>
    </source>
</evidence>
<accession>A0AA88RM03</accession>
<keyword evidence="5 7" id="KW-0804">Transcription</keyword>
<evidence type="ECO:0000256" key="3">
    <source>
        <dbReference type="ARBA" id="ARBA00022679"/>
    </source>
</evidence>
<evidence type="ECO:0000256" key="5">
    <source>
        <dbReference type="ARBA" id="ARBA00023163"/>
    </source>
</evidence>
<sequence length="255" mass="28490">MALHRVDNIEEAIQLALQLEEYLKAMLSSQASQYSGDSNARNFSQLTDRRVQTFPGTSQCNNAASKATKDPRENIHVPEEGESDAEDPLERGDVPATRNVKRCLLTVPMRRIRGLLPFSTLILGCLVVRSLSMESFAVFLGFLESQYGVVRIRPSGNGQSLNELYRRVIYRNNTLTDLLTTSKSTPGELVMCQEKLVQEAVDTLLDNGIRGQPMTDGHNKVYKSFSDVIEGKEGRFRETLLGKRVDHSGRSVIVE</sequence>
<dbReference type="Proteomes" id="UP001187471">
    <property type="component" value="Unassembled WGS sequence"/>
</dbReference>
<evidence type="ECO:0000256" key="8">
    <source>
        <dbReference type="SAM" id="MobiDB-lite"/>
    </source>
</evidence>
<keyword evidence="3 7" id="KW-0808">Transferase</keyword>
<dbReference type="PANTHER" id="PTHR19376">
    <property type="entry name" value="DNA-DIRECTED RNA POLYMERASE"/>
    <property type="match status" value="1"/>
</dbReference>
<keyword evidence="2 7" id="KW-0240">DNA-directed RNA polymerase</keyword>
<dbReference type="GO" id="GO:0000428">
    <property type="term" value="C:DNA-directed RNA polymerase complex"/>
    <property type="evidence" value="ECO:0007669"/>
    <property type="project" value="UniProtKB-KW"/>
</dbReference>
<dbReference type="InterPro" id="IPR045867">
    <property type="entry name" value="DNA-dir_RpoC_beta_prime"/>
</dbReference>
<proteinExistence type="inferred from homology"/>
<evidence type="ECO:0000256" key="4">
    <source>
        <dbReference type="ARBA" id="ARBA00022695"/>
    </source>
</evidence>
<evidence type="ECO:0000256" key="2">
    <source>
        <dbReference type="ARBA" id="ARBA00022478"/>
    </source>
</evidence>
<dbReference type="PANTHER" id="PTHR19376:SF54">
    <property type="entry name" value="DNA-DIRECTED RNA POLYMERASE SUBUNIT BETA"/>
    <property type="match status" value="1"/>
</dbReference>
<dbReference type="SMART" id="SM00663">
    <property type="entry name" value="RPOLA_N"/>
    <property type="match status" value="1"/>
</dbReference>
<dbReference type="SUPFAM" id="SSF64484">
    <property type="entry name" value="beta and beta-prime subunits of DNA dependent RNA-polymerase"/>
    <property type="match status" value="1"/>
</dbReference>
<comment type="function">
    <text evidence="1 7">DNA-dependent RNA polymerase catalyzes the transcription of DNA into RNA using the four ribonucleoside triphosphates as substrates.</text>
</comment>
<evidence type="ECO:0000313" key="11">
    <source>
        <dbReference type="Proteomes" id="UP001187471"/>
    </source>
</evidence>
<keyword evidence="11" id="KW-1185">Reference proteome</keyword>
<dbReference type="GO" id="GO:0003677">
    <property type="term" value="F:DNA binding"/>
    <property type="evidence" value="ECO:0007669"/>
    <property type="project" value="InterPro"/>
</dbReference>
<dbReference type="Pfam" id="PF04997">
    <property type="entry name" value="RNA_pol_Rpb1_1"/>
    <property type="match status" value="1"/>
</dbReference>